<dbReference type="Gene3D" id="1.10.150.240">
    <property type="entry name" value="Putative phosphatase, domain 2"/>
    <property type="match status" value="1"/>
</dbReference>
<sequence>MLKAVIFDMDGVIIESEPLHHAAYHNMFKDVNIKVSTPLYESFTGKSTINVCKQICELYNLEETPEYLVSLKRKHFDYIFNNDTNFDLIDGVLDIIQEYHNNGLTLVLASSATMSSIERIFNKFDLNPYFKAKLSGADLKQSKPHPEIFMNAVKETGYNTQECIVIEDSTSGIAAAKGAGVFCVGFDSFHSKNQDYSKADLVIKKFEEISYANIKNLI</sequence>
<dbReference type="InterPro" id="IPR051806">
    <property type="entry name" value="HAD-like_SPP"/>
</dbReference>
<dbReference type="SUPFAM" id="SSF56784">
    <property type="entry name" value="HAD-like"/>
    <property type="match status" value="1"/>
</dbReference>
<keyword evidence="2" id="KW-1185">Reference proteome</keyword>
<dbReference type="InterPro" id="IPR023214">
    <property type="entry name" value="HAD_sf"/>
</dbReference>
<dbReference type="GO" id="GO:0016787">
    <property type="term" value="F:hydrolase activity"/>
    <property type="evidence" value="ECO:0007669"/>
    <property type="project" value="UniProtKB-KW"/>
</dbReference>
<dbReference type="InterPro" id="IPR006439">
    <property type="entry name" value="HAD-SF_hydro_IA"/>
</dbReference>
<dbReference type="SFLD" id="SFLDG01135">
    <property type="entry name" value="C1.5.6:_HAD__Beta-PGM__Phospha"/>
    <property type="match status" value="1"/>
</dbReference>
<evidence type="ECO:0000313" key="1">
    <source>
        <dbReference type="EMBL" id="MFD0836611.1"/>
    </source>
</evidence>
<keyword evidence="1" id="KW-0378">Hydrolase</keyword>
<dbReference type="SFLD" id="SFLDG01129">
    <property type="entry name" value="C1.5:_HAD__Beta-PGM__Phosphata"/>
    <property type="match status" value="1"/>
</dbReference>
<dbReference type="RefSeq" id="WP_379942791.1">
    <property type="nucleotide sequence ID" value="NZ_JBHTIB010000012.1"/>
</dbReference>
<name>A0ABW3BU69_9FLAO</name>
<reference evidence="2" key="1">
    <citation type="journal article" date="2019" name="Int. J. Syst. Evol. Microbiol.">
        <title>The Global Catalogue of Microorganisms (GCM) 10K type strain sequencing project: providing services to taxonomists for standard genome sequencing and annotation.</title>
        <authorList>
            <consortium name="The Broad Institute Genomics Platform"/>
            <consortium name="The Broad Institute Genome Sequencing Center for Infectious Disease"/>
            <person name="Wu L."/>
            <person name="Ma J."/>
        </authorList>
    </citation>
    <scope>NUCLEOTIDE SEQUENCE [LARGE SCALE GENOMIC DNA]</scope>
    <source>
        <strain evidence="2">CCUG 60529</strain>
    </source>
</reference>
<comment type="caution">
    <text evidence="1">The sequence shown here is derived from an EMBL/GenBank/DDBJ whole genome shotgun (WGS) entry which is preliminary data.</text>
</comment>
<protein>
    <submittedName>
        <fullName evidence="1">HAD family hydrolase</fullName>
    </submittedName>
</protein>
<dbReference type="PANTHER" id="PTHR43481:SF4">
    <property type="entry name" value="GLYCEROL-1-PHOSPHATE PHOSPHOHYDROLASE 1-RELATED"/>
    <property type="match status" value="1"/>
</dbReference>
<dbReference type="Pfam" id="PF13419">
    <property type="entry name" value="HAD_2"/>
    <property type="match status" value="1"/>
</dbReference>
<dbReference type="Proteomes" id="UP001597011">
    <property type="component" value="Unassembled WGS sequence"/>
</dbReference>
<dbReference type="InterPro" id="IPR036412">
    <property type="entry name" value="HAD-like_sf"/>
</dbReference>
<dbReference type="InterPro" id="IPR041492">
    <property type="entry name" value="HAD_2"/>
</dbReference>
<dbReference type="EMBL" id="JBHTIB010000012">
    <property type="protein sequence ID" value="MFD0836611.1"/>
    <property type="molecule type" value="Genomic_DNA"/>
</dbReference>
<dbReference type="Gene3D" id="3.40.50.1000">
    <property type="entry name" value="HAD superfamily/HAD-like"/>
    <property type="match status" value="1"/>
</dbReference>
<evidence type="ECO:0000313" key="2">
    <source>
        <dbReference type="Proteomes" id="UP001597011"/>
    </source>
</evidence>
<organism evidence="1 2">
    <name type="scientific">Mariniflexile aquimaris</name>
    <dbReference type="NCBI Taxonomy" id="881009"/>
    <lineage>
        <taxon>Bacteria</taxon>
        <taxon>Pseudomonadati</taxon>
        <taxon>Bacteroidota</taxon>
        <taxon>Flavobacteriia</taxon>
        <taxon>Flavobacteriales</taxon>
        <taxon>Flavobacteriaceae</taxon>
        <taxon>Mariniflexile</taxon>
    </lineage>
</organism>
<proteinExistence type="predicted"/>
<dbReference type="InterPro" id="IPR023198">
    <property type="entry name" value="PGP-like_dom2"/>
</dbReference>
<accession>A0ABW3BU69</accession>
<dbReference type="NCBIfam" id="TIGR01509">
    <property type="entry name" value="HAD-SF-IA-v3"/>
    <property type="match status" value="1"/>
</dbReference>
<dbReference type="SFLD" id="SFLDS00003">
    <property type="entry name" value="Haloacid_Dehalogenase"/>
    <property type="match status" value="1"/>
</dbReference>
<gene>
    <name evidence="1" type="ORF">ACFQ0I_12605</name>
</gene>
<dbReference type="PANTHER" id="PTHR43481">
    <property type="entry name" value="FRUCTOSE-1-PHOSPHATE PHOSPHATASE"/>
    <property type="match status" value="1"/>
</dbReference>